<reference evidence="3" key="1">
    <citation type="submission" date="2016-06" db="EMBL/GenBank/DDBJ databases">
        <authorList>
            <person name="Varghese N."/>
            <person name="Submissions Spin"/>
        </authorList>
    </citation>
    <scope>NUCLEOTIDE SEQUENCE [LARGE SCALE GENOMIC DNA]</scope>
    <source>
        <strain evidence="3">DSM 43817</strain>
    </source>
</reference>
<dbReference type="CDD" id="cd00093">
    <property type="entry name" value="HTH_XRE"/>
    <property type="match status" value="1"/>
</dbReference>
<dbReference type="STRING" id="145854.GA0074692_2577"/>
<dbReference type="SUPFAM" id="SSF47413">
    <property type="entry name" value="lambda repressor-like DNA-binding domains"/>
    <property type="match status" value="1"/>
</dbReference>
<dbReference type="InterPro" id="IPR043917">
    <property type="entry name" value="DUF5753"/>
</dbReference>
<gene>
    <name evidence="2" type="ORF">GA0074692_2577</name>
</gene>
<dbReference type="Proteomes" id="UP000198959">
    <property type="component" value="Unassembled WGS sequence"/>
</dbReference>
<evidence type="ECO:0000259" key="1">
    <source>
        <dbReference type="PROSITE" id="PS50943"/>
    </source>
</evidence>
<dbReference type="OrthoDB" id="3458445at2"/>
<organism evidence="2 3">
    <name type="scientific">Micromonospora pallida</name>
    <dbReference type="NCBI Taxonomy" id="145854"/>
    <lineage>
        <taxon>Bacteria</taxon>
        <taxon>Bacillati</taxon>
        <taxon>Actinomycetota</taxon>
        <taxon>Actinomycetes</taxon>
        <taxon>Micromonosporales</taxon>
        <taxon>Micromonosporaceae</taxon>
        <taxon>Micromonospora</taxon>
    </lineage>
</organism>
<dbReference type="RefSeq" id="WP_091643808.1">
    <property type="nucleotide sequence ID" value="NZ_FMHW01000002.1"/>
</dbReference>
<sequence>MADDMGSTVPRRQLGRALRELRTEARMTLDGAAEALHCSRQKMWRIETGLGPARALDVRVLCELYRATPELAAALIALAQETKAKGWWHSYIDAIPEWFELYVGLESAASSIRRFDEALIPGLLQSRAYAFAVYQHRHQVTEDERERLVEVRLQRQALLHRRLPRAPKLEVVLAEAALLRTVGNASTMADQLRHLLKVGELPNVSIRVFPLSAGLHFGAVAGSFVILDFPIRNRVEPEPSVIYKESLTGALYLDRKEELAIYEEVWASLDDLTLDKAQSSQLINKIIGEVHHG</sequence>
<feature type="domain" description="HTH cro/C1-type" evidence="1">
    <location>
        <begin position="18"/>
        <end position="72"/>
    </location>
</feature>
<protein>
    <submittedName>
        <fullName evidence="2">Helix-turn-helix domain-containing protein</fullName>
    </submittedName>
</protein>
<dbReference type="GO" id="GO:0003677">
    <property type="term" value="F:DNA binding"/>
    <property type="evidence" value="ECO:0007669"/>
    <property type="project" value="InterPro"/>
</dbReference>
<proteinExistence type="predicted"/>
<dbReference type="Pfam" id="PF19054">
    <property type="entry name" value="DUF5753"/>
    <property type="match status" value="1"/>
</dbReference>
<dbReference type="AlphaFoldDB" id="A0A1C6SGJ6"/>
<dbReference type="PROSITE" id="PS50943">
    <property type="entry name" value="HTH_CROC1"/>
    <property type="match status" value="1"/>
</dbReference>
<dbReference type="EMBL" id="FMHW01000002">
    <property type="protein sequence ID" value="SCL28634.1"/>
    <property type="molecule type" value="Genomic_DNA"/>
</dbReference>
<dbReference type="InterPro" id="IPR010982">
    <property type="entry name" value="Lambda_DNA-bd_dom_sf"/>
</dbReference>
<evidence type="ECO:0000313" key="2">
    <source>
        <dbReference type="EMBL" id="SCL28634.1"/>
    </source>
</evidence>
<evidence type="ECO:0000313" key="3">
    <source>
        <dbReference type="Proteomes" id="UP000198959"/>
    </source>
</evidence>
<keyword evidence="3" id="KW-1185">Reference proteome</keyword>
<accession>A0A1C6SGJ6</accession>
<dbReference type="Gene3D" id="1.10.260.40">
    <property type="entry name" value="lambda repressor-like DNA-binding domains"/>
    <property type="match status" value="1"/>
</dbReference>
<dbReference type="Pfam" id="PF13560">
    <property type="entry name" value="HTH_31"/>
    <property type="match status" value="1"/>
</dbReference>
<dbReference type="InterPro" id="IPR001387">
    <property type="entry name" value="Cro/C1-type_HTH"/>
</dbReference>
<name>A0A1C6SGJ6_9ACTN</name>